<dbReference type="EMBL" id="CP060789">
    <property type="protein sequence ID" value="QNP56937.1"/>
    <property type="molecule type" value="Genomic_DNA"/>
</dbReference>
<proteinExistence type="predicted"/>
<dbReference type="AlphaFoldDB" id="A0A7H0H8S1"/>
<dbReference type="RefSeq" id="WP_187722036.1">
    <property type="nucleotide sequence ID" value="NZ_BAABBL010000003.1"/>
</dbReference>
<dbReference type="Pfam" id="PF11343">
    <property type="entry name" value="DUF3145"/>
    <property type="match status" value="1"/>
</dbReference>
<dbReference type="InterPro" id="IPR021491">
    <property type="entry name" value="DUF3145"/>
</dbReference>
<evidence type="ECO:0000313" key="1">
    <source>
        <dbReference type="EMBL" id="QNP56937.1"/>
    </source>
</evidence>
<accession>A0A7H0H8S1</accession>
<dbReference type="Proteomes" id="UP000516117">
    <property type="component" value="Chromosome"/>
</dbReference>
<organism evidence="1 2">
    <name type="scientific">Tessaracoccus defluvii</name>
    <dbReference type="NCBI Taxonomy" id="1285901"/>
    <lineage>
        <taxon>Bacteria</taxon>
        <taxon>Bacillati</taxon>
        <taxon>Actinomycetota</taxon>
        <taxon>Actinomycetes</taxon>
        <taxon>Propionibacteriales</taxon>
        <taxon>Propionibacteriaceae</taxon>
        <taxon>Tessaracoccus</taxon>
    </lineage>
</organism>
<dbReference type="KEGG" id="tdf:H9L22_06280"/>
<gene>
    <name evidence="1" type="ORF">H9L22_06280</name>
</gene>
<protein>
    <submittedName>
        <fullName evidence="1">DUF3145 domain-containing protein</fullName>
    </submittedName>
</protein>
<evidence type="ECO:0000313" key="2">
    <source>
        <dbReference type="Proteomes" id="UP000516117"/>
    </source>
</evidence>
<keyword evidence="2" id="KW-1185">Reference proteome</keyword>
<reference evidence="1 2" key="1">
    <citation type="submission" date="2020-08" db="EMBL/GenBank/DDBJ databases">
        <title>Genome sequence of Tessaracoccus defluvii JCM 17540T.</title>
        <authorList>
            <person name="Hyun D.-W."/>
            <person name="Bae J.-W."/>
        </authorList>
    </citation>
    <scope>NUCLEOTIDE SEQUENCE [LARGE SCALE GENOMIC DNA]</scope>
    <source>
        <strain evidence="1 2">JCM 17540</strain>
    </source>
</reference>
<name>A0A7H0H8S1_9ACTN</name>
<sequence>MTARVSTNSHHTARGMILIHSASAALCPHIEWAIGSVLGNRVQVTWTTQPAEPGAKRGEWSWTGPVGTGAALSSALARLMQLRFEVTEEPTSASDGQRYSYTPDLGSFTAVVGTYGDILVPEDRLRHAVANDALGGEPIHKALEKLLGVPWDEELDVFRHATEDAPVRWLHQVV</sequence>